<dbReference type="Pfam" id="PF12309">
    <property type="entry name" value="KBP_C"/>
    <property type="match status" value="1"/>
</dbReference>
<reference evidence="7" key="1">
    <citation type="submission" date="2015-09" db="EMBL/GenBank/DDBJ databases">
        <authorList>
            <consortium name="Pathogen Informatics"/>
        </authorList>
    </citation>
    <scope>NUCLEOTIDE SEQUENCE [LARGE SCALE GENOMIC DNA]</scope>
    <source>
        <strain evidence="7">Lake Konstanz</strain>
    </source>
</reference>
<dbReference type="GO" id="GO:0005856">
    <property type="term" value="C:cytoskeleton"/>
    <property type="evidence" value="ECO:0007669"/>
    <property type="project" value="UniProtKB-SubCell"/>
</dbReference>
<evidence type="ECO:0000313" key="6">
    <source>
        <dbReference type="EMBL" id="CUG91950.1"/>
    </source>
</evidence>
<evidence type="ECO:0000313" key="7">
    <source>
        <dbReference type="Proteomes" id="UP000051952"/>
    </source>
</evidence>
<evidence type="ECO:0000256" key="5">
    <source>
        <dbReference type="ARBA" id="ARBA00023212"/>
    </source>
</evidence>
<gene>
    <name evidence="6" type="ORF">BSAL_34925</name>
</gene>
<accession>A0A0S4JK79</accession>
<dbReference type="VEuPathDB" id="TriTrypDB:BSAL_34925"/>
<name>A0A0S4JK79_BODSA</name>
<evidence type="ECO:0000256" key="2">
    <source>
        <dbReference type="ARBA" id="ARBA00010305"/>
    </source>
</evidence>
<proteinExistence type="inferred from homology"/>
<dbReference type="AlphaFoldDB" id="A0A0S4JK79"/>
<dbReference type="Proteomes" id="UP000051952">
    <property type="component" value="Unassembled WGS sequence"/>
</dbReference>
<dbReference type="OrthoDB" id="409897at2759"/>
<comment type="subcellular location">
    <subcellularLocation>
        <location evidence="1">Cytoplasm</location>
        <location evidence="1">Cytoskeleton</location>
    </subcellularLocation>
</comment>
<protein>
    <recommendedName>
        <fullName evidence="3">KIF-binding protein</fullName>
    </recommendedName>
</protein>
<evidence type="ECO:0000256" key="3">
    <source>
        <dbReference type="ARBA" id="ARBA00016840"/>
    </source>
</evidence>
<sequence>MLKLMETLKNVWNATPTLTCQAQFCRCLVFVGGNMIDTDEEKEGFSNLLIAYRLVEKTINQQLSNPAENKDETDLKDLLLMEHHPLSCTDIEQTTLHMEFAFEYLEVLNAICVHLANSDDTKYRLDDARKLLHRAEQAYVSWSQWFVAADSGESAEMAVRLEDLHIGDDGKLAQPPTCSAARFQRMKIRHRMEGCHTTTIFLLSQVYGQKGDAQLASKYCYLTLCRQLQTKQEFSRKEWAKNSIMLSSYFQSIRDFSKSLSCLRAGERLMPKEPADEDTLGIVAWGFARHYLNQLAYYASVASGEETLVVGASRADEWWCGFAMQPPIVDEVVPHVTTFEGARDVFKEGNKWFQAALQYYVMDGCCTDHIKILQDIGQL</sequence>
<evidence type="ECO:0000256" key="4">
    <source>
        <dbReference type="ARBA" id="ARBA00022490"/>
    </source>
</evidence>
<dbReference type="EMBL" id="CYKH01001984">
    <property type="protein sequence ID" value="CUG91950.1"/>
    <property type="molecule type" value="Genomic_DNA"/>
</dbReference>
<evidence type="ECO:0000256" key="1">
    <source>
        <dbReference type="ARBA" id="ARBA00004245"/>
    </source>
</evidence>
<comment type="similarity">
    <text evidence="2">Belongs to the KIF-binding protein family.</text>
</comment>
<dbReference type="InterPro" id="IPR022083">
    <property type="entry name" value="KBP"/>
</dbReference>
<keyword evidence="4" id="KW-0963">Cytoplasm</keyword>
<organism evidence="6 7">
    <name type="scientific">Bodo saltans</name>
    <name type="common">Flagellated protozoan</name>
    <dbReference type="NCBI Taxonomy" id="75058"/>
    <lineage>
        <taxon>Eukaryota</taxon>
        <taxon>Discoba</taxon>
        <taxon>Euglenozoa</taxon>
        <taxon>Kinetoplastea</taxon>
        <taxon>Metakinetoplastina</taxon>
        <taxon>Eubodonida</taxon>
        <taxon>Bodonidae</taxon>
        <taxon>Bodo</taxon>
    </lineage>
</organism>
<dbReference type="PANTHER" id="PTHR46321:SF1">
    <property type="entry name" value="KIF-BINDING PROTEIN"/>
    <property type="match status" value="1"/>
</dbReference>
<keyword evidence="5" id="KW-0206">Cytoskeleton</keyword>
<keyword evidence="7" id="KW-1185">Reference proteome</keyword>
<dbReference type="PANTHER" id="PTHR46321">
    <property type="entry name" value="KIF1-BINDING PROTEIN"/>
    <property type="match status" value="1"/>
</dbReference>